<organism evidence="10 11">
    <name type="scientific">Streptomyces buecherae</name>
    <dbReference type="NCBI Taxonomy" id="2763006"/>
    <lineage>
        <taxon>Bacteria</taxon>
        <taxon>Bacillati</taxon>
        <taxon>Actinomycetota</taxon>
        <taxon>Actinomycetes</taxon>
        <taxon>Kitasatosporales</taxon>
        <taxon>Streptomycetaceae</taxon>
        <taxon>Streptomyces</taxon>
    </lineage>
</organism>
<keyword evidence="5 9" id="KW-1133">Transmembrane helix</keyword>
<dbReference type="EMBL" id="CP054929">
    <property type="protein sequence ID" value="QKW52635.1"/>
    <property type="molecule type" value="Genomic_DNA"/>
</dbReference>
<feature type="transmembrane region" description="Helical" evidence="9">
    <location>
        <begin position="372"/>
        <end position="393"/>
    </location>
</feature>
<proteinExistence type="inferred from homology"/>
<evidence type="ECO:0000256" key="6">
    <source>
        <dbReference type="ARBA" id="ARBA00023136"/>
    </source>
</evidence>
<evidence type="ECO:0000313" key="11">
    <source>
        <dbReference type="Proteomes" id="UP000509303"/>
    </source>
</evidence>
<feature type="transmembrane region" description="Helical" evidence="9">
    <location>
        <begin position="306"/>
        <end position="324"/>
    </location>
</feature>
<dbReference type="PIRSF" id="PIRSF002744">
    <property type="entry name" value="Pur-cyt_permease"/>
    <property type="match status" value="1"/>
</dbReference>
<dbReference type="InterPro" id="IPR001248">
    <property type="entry name" value="Pur-cyt_permease"/>
</dbReference>
<evidence type="ECO:0000256" key="3">
    <source>
        <dbReference type="ARBA" id="ARBA00022448"/>
    </source>
</evidence>
<dbReference type="Gene3D" id="1.10.4160.10">
    <property type="entry name" value="Hydantoin permease"/>
    <property type="match status" value="1"/>
</dbReference>
<keyword evidence="11" id="KW-1185">Reference proteome</keyword>
<dbReference type="PANTHER" id="PTHR31806:SF1">
    <property type="entry name" value="PURINE-CYTOSINE PERMEASE FCY2-RELATED"/>
    <property type="match status" value="1"/>
</dbReference>
<feature type="transmembrane region" description="Helical" evidence="9">
    <location>
        <begin position="110"/>
        <end position="130"/>
    </location>
</feature>
<evidence type="ECO:0000256" key="8">
    <source>
        <dbReference type="SAM" id="MobiDB-lite"/>
    </source>
</evidence>
<protein>
    <submittedName>
        <fullName evidence="10">Cytosine permease</fullName>
    </submittedName>
</protein>
<dbReference type="RefSeq" id="WP_176164346.1">
    <property type="nucleotide sequence ID" value="NZ_CP054929.1"/>
</dbReference>
<feature type="region of interest" description="Disordered" evidence="8">
    <location>
        <begin position="1"/>
        <end position="22"/>
    </location>
</feature>
<feature type="transmembrane region" description="Helical" evidence="9">
    <location>
        <begin position="76"/>
        <end position="98"/>
    </location>
</feature>
<sequence>MDQTSTAFTTPHATTADSATTTAARAVETRGIEPVPAHERHGRVRELFPTWVAANISVLLLTMGAGLVVFNRLSLWQVLLVAGCAATVSFGMVGVLSVSGKWGGAPGAMLSRATFGVRGNYFPGAVLWVARFGWETINAVTGAYALLTILDLLFGVRQNNLLVVVTLVGFVATTFLVSGMGRAVLNVCNRWSTYVFGAFSVLVLGYLVVDTDWGSVFDRPTGSTAMVIAGIGTIAAGGISWVPTGPDFTRYLPHAASGRKIVGATVSGAALVFVPMVLMGAVMAVATPDLASAADPVSFLGDVLPTWLAVPYLITALVGMLLINSLSMYSAGFTAQTMGVKLPRALAVSVNAVISLVGGLLLMLVAKSFYGSFITFLTLLAVSFSAWIGVYAVDMFRRRALAVRYDARGLMDTGRSSRYWYVGGFCWQAMVAWGLALTAGLCFTKVDWFTGPLAASWIGRNGLGWAATILIAAVSFALLPRPREGAGAAPTGPRAMARS</sequence>
<dbReference type="PANTHER" id="PTHR31806">
    <property type="entry name" value="PURINE-CYTOSINE PERMEASE FCY2-RELATED"/>
    <property type="match status" value="1"/>
</dbReference>
<comment type="similarity">
    <text evidence="2 7">Belongs to the purine-cytosine permease (2.A.39) family.</text>
</comment>
<evidence type="ECO:0000313" key="10">
    <source>
        <dbReference type="EMBL" id="QKW52635.1"/>
    </source>
</evidence>
<keyword evidence="4 9" id="KW-0812">Transmembrane</keyword>
<feature type="transmembrane region" description="Helical" evidence="9">
    <location>
        <begin position="191"/>
        <end position="209"/>
    </location>
</feature>
<evidence type="ECO:0000256" key="5">
    <source>
        <dbReference type="ARBA" id="ARBA00022989"/>
    </source>
</evidence>
<feature type="transmembrane region" description="Helical" evidence="9">
    <location>
        <begin position="161"/>
        <end position="185"/>
    </location>
</feature>
<reference evidence="10 11" key="1">
    <citation type="submission" date="2020-06" db="EMBL/GenBank/DDBJ databases">
        <title>Genome mining for natural products.</title>
        <authorList>
            <person name="Zhang B."/>
            <person name="Shi J."/>
            <person name="Ge H."/>
        </authorList>
    </citation>
    <scope>NUCLEOTIDE SEQUENCE [LARGE SCALE GENOMIC DNA]</scope>
    <source>
        <strain evidence="10 11">NA00687</strain>
    </source>
</reference>
<feature type="transmembrane region" description="Helical" evidence="9">
    <location>
        <begin position="261"/>
        <end position="286"/>
    </location>
</feature>
<dbReference type="GO" id="GO:0005886">
    <property type="term" value="C:plasma membrane"/>
    <property type="evidence" value="ECO:0007669"/>
    <property type="project" value="TreeGrafter"/>
</dbReference>
<gene>
    <name evidence="10" type="ORF">HUT08_27335</name>
</gene>
<feature type="transmembrane region" description="Helical" evidence="9">
    <location>
        <begin position="345"/>
        <end position="366"/>
    </location>
</feature>
<evidence type="ECO:0000256" key="2">
    <source>
        <dbReference type="ARBA" id="ARBA00008974"/>
    </source>
</evidence>
<accession>A0A7H8NDX4</accession>
<feature type="transmembrane region" description="Helical" evidence="9">
    <location>
        <begin position="463"/>
        <end position="479"/>
    </location>
</feature>
<evidence type="ECO:0000256" key="7">
    <source>
        <dbReference type="PIRNR" id="PIRNR002744"/>
    </source>
</evidence>
<dbReference type="InterPro" id="IPR026030">
    <property type="entry name" value="Pur-cyt_permease_Fcy2/21/22"/>
</dbReference>
<keyword evidence="6 7" id="KW-0472">Membrane</keyword>
<dbReference type="GO" id="GO:0022857">
    <property type="term" value="F:transmembrane transporter activity"/>
    <property type="evidence" value="ECO:0007669"/>
    <property type="project" value="InterPro"/>
</dbReference>
<dbReference type="Pfam" id="PF02133">
    <property type="entry name" value="Transp_cyt_pur"/>
    <property type="match status" value="1"/>
</dbReference>
<dbReference type="AlphaFoldDB" id="A0A7H8NDX4"/>
<evidence type="ECO:0000256" key="1">
    <source>
        <dbReference type="ARBA" id="ARBA00004141"/>
    </source>
</evidence>
<keyword evidence="3 7" id="KW-0813">Transport</keyword>
<dbReference type="Proteomes" id="UP000509303">
    <property type="component" value="Chromosome"/>
</dbReference>
<evidence type="ECO:0000256" key="9">
    <source>
        <dbReference type="SAM" id="Phobius"/>
    </source>
</evidence>
<name>A0A7H8NDX4_9ACTN</name>
<evidence type="ECO:0000256" key="4">
    <source>
        <dbReference type="ARBA" id="ARBA00022692"/>
    </source>
</evidence>
<feature type="transmembrane region" description="Helical" evidence="9">
    <location>
        <begin position="48"/>
        <end position="70"/>
    </location>
</feature>
<comment type="subcellular location">
    <subcellularLocation>
        <location evidence="1">Membrane</location>
        <topology evidence="1">Multi-pass membrane protein</topology>
    </subcellularLocation>
</comment>
<feature type="transmembrane region" description="Helical" evidence="9">
    <location>
        <begin position="136"/>
        <end position="154"/>
    </location>
</feature>
<feature type="transmembrane region" description="Helical" evidence="9">
    <location>
        <begin position="419"/>
        <end position="443"/>
    </location>
</feature>